<protein>
    <submittedName>
        <fullName evidence="2">Hli2</fullName>
    </submittedName>
</protein>
<keyword evidence="1" id="KW-0812">Transmembrane</keyword>
<name>H6WG70_9CAUD</name>
<dbReference type="RefSeq" id="YP_007006028.1">
    <property type="nucleotide sequence ID" value="NC_019516.1"/>
</dbReference>
<dbReference type="Proteomes" id="UP000007178">
    <property type="component" value="Segment"/>
</dbReference>
<organism evidence="2 3">
    <name type="scientific">Cyanophage S-TIM5</name>
    <dbReference type="NCBI Taxonomy" id="1137745"/>
    <lineage>
        <taxon>Viruses</taxon>
        <taxon>Duplodnaviria</taxon>
        <taxon>Heunggongvirae</taxon>
        <taxon>Uroviricota</taxon>
        <taxon>Caudoviricetes</taxon>
        <taxon>Aurunvirus</taxon>
        <taxon>Aurunvirus STIM5</taxon>
    </lineage>
</organism>
<proteinExistence type="predicted"/>
<evidence type="ECO:0000256" key="1">
    <source>
        <dbReference type="SAM" id="Phobius"/>
    </source>
</evidence>
<reference evidence="2 3" key="1">
    <citation type="journal article" date="2012" name="Proc. Natl. Acad. Sci. U.S.A.">
        <title>A novel lineage of myoviruses infecting cyanobacteria is widespread in the oceans.</title>
        <authorList>
            <person name="Sabehi G."/>
            <person name="Shaulov L."/>
            <person name="Silver D.H."/>
            <person name="Yanai I."/>
            <person name="Harel A."/>
            <person name="Lindell D."/>
        </authorList>
    </citation>
    <scope>NUCLEOTIDE SEQUENCE [LARGE SCALE GENOMIC DNA]</scope>
</reference>
<accession>H6WG70</accession>
<dbReference type="EMBL" id="JQ245707">
    <property type="protein sequence ID" value="AEZ65616.1"/>
    <property type="molecule type" value="Genomic_DNA"/>
</dbReference>
<evidence type="ECO:0000313" key="3">
    <source>
        <dbReference type="Proteomes" id="UP000007178"/>
    </source>
</evidence>
<dbReference type="KEGG" id="vg:73726254"/>
<dbReference type="OrthoDB" id="28421at10239"/>
<dbReference type="SUPFAM" id="SSF103511">
    <property type="entry name" value="Chlorophyll a-b binding protein"/>
    <property type="match status" value="1"/>
</dbReference>
<feature type="transmembrane region" description="Helical" evidence="1">
    <location>
        <begin position="12"/>
        <end position="33"/>
    </location>
</feature>
<keyword evidence="1" id="KW-1133">Transmembrane helix</keyword>
<keyword evidence="1" id="KW-0472">Membrane</keyword>
<evidence type="ECO:0000313" key="2">
    <source>
        <dbReference type="EMBL" id="AEZ65616.1"/>
    </source>
</evidence>
<keyword evidence="3" id="KW-1185">Reference proteome</keyword>
<sequence length="37" mass="3934">MGFKESSEKLNGRLAMVGFVAAVGAYFTTGQVIPGIW</sequence>